<dbReference type="Gene3D" id="1.10.390.10">
    <property type="entry name" value="Neutral Protease Domain 2"/>
    <property type="match status" value="1"/>
</dbReference>
<dbReference type="GO" id="GO:0004177">
    <property type="term" value="F:aminopeptidase activity"/>
    <property type="evidence" value="ECO:0007669"/>
    <property type="project" value="UniProtKB-KW"/>
</dbReference>
<dbReference type="CDD" id="cd09604">
    <property type="entry name" value="M1_APN_like"/>
    <property type="match status" value="1"/>
</dbReference>
<dbReference type="Proteomes" id="UP001595818">
    <property type="component" value="Unassembled WGS sequence"/>
</dbReference>
<feature type="signal peptide" evidence="1">
    <location>
        <begin position="1"/>
        <end position="23"/>
    </location>
</feature>
<proteinExistence type="predicted"/>
<gene>
    <name evidence="3" type="ORF">ACFPFU_25005</name>
</gene>
<evidence type="ECO:0000256" key="1">
    <source>
        <dbReference type="SAM" id="SignalP"/>
    </source>
</evidence>
<dbReference type="PANTHER" id="PTHR45726:SF3">
    <property type="entry name" value="LEUKOTRIENE A-4 HYDROLASE"/>
    <property type="match status" value="1"/>
</dbReference>
<evidence type="ECO:0000313" key="3">
    <source>
        <dbReference type="EMBL" id="MFC4874986.1"/>
    </source>
</evidence>
<feature type="chain" id="PRO_5046674323" evidence="1">
    <location>
        <begin position="24"/>
        <end position="623"/>
    </location>
</feature>
<keyword evidence="3" id="KW-0378">Hydrolase</keyword>
<keyword evidence="1" id="KW-0732">Signal</keyword>
<name>A0ABV9T921_9BACT</name>
<dbReference type="EC" id="3.4.11.-" evidence="3"/>
<reference evidence="4" key="1">
    <citation type="journal article" date="2019" name="Int. J. Syst. Evol. Microbiol.">
        <title>The Global Catalogue of Microorganisms (GCM) 10K type strain sequencing project: providing services to taxonomists for standard genome sequencing and annotation.</title>
        <authorList>
            <consortium name="The Broad Institute Genomics Platform"/>
            <consortium name="The Broad Institute Genome Sequencing Center for Infectious Disease"/>
            <person name="Wu L."/>
            <person name="Ma J."/>
        </authorList>
    </citation>
    <scope>NUCLEOTIDE SEQUENCE [LARGE SCALE GENOMIC DNA]</scope>
    <source>
        <strain evidence="4">CGMCC 4.7466</strain>
    </source>
</reference>
<dbReference type="RefSeq" id="WP_377069371.1">
    <property type="nucleotide sequence ID" value="NZ_JBHSJJ010000026.1"/>
</dbReference>
<comment type="caution">
    <text evidence="3">The sequence shown here is derived from an EMBL/GenBank/DDBJ whole genome shotgun (WGS) entry which is preliminary data.</text>
</comment>
<dbReference type="InterPro" id="IPR027268">
    <property type="entry name" value="Peptidase_M4/M1_CTD_sf"/>
</dbReference>
<keyword evidence="3" id="KW-0031">Aminopeptidase</keyword>
<evidence type="ECO:0000259" key="2">
    <source>
        <dbReference type="Pfam" id="PF01433"/>
    </source>
</evidence>
<accession>A0ABV9T921</accession>
<organism evidence="3 4">
    <name type="scientific">Negadavirga shengliensis</name>
    <dbReference type="NCBI Taxonomy" id="1389218"/>
    <lineage>
        <taxon>Bacteria</taxon>
        <taxon>Pseudomonadati</taxon>
        <taxon>Bacteroidota</taxon>
        <taxon>Cytophagia</taxon>
        <taxon>Cytophagales</taxon>
        <taxon>Cyclobacteriaceae</taxon>
        <taxon>Negadavirga</taxon>
    </lineage>
</organism>
<keyword evidence="3" id="KW-0645">Protease</keyword>
<dbReference type="Pfam" id="PF01433">
    <property type="entry name" value="Peptidase_M1"/>
    <property type="match status" value="1"/>
</dbReference>
<sequence length="623" mass="71988">MKQASRWIFVCCAVSFFSDAIFAQDHRWQQAVSYKMEVEMDVETNRYQGKQVIAYTNNSPDTLYKAFFHLYYNAFQPNSMMDMRSRTIADPDRRVGGRISQLQPDEIGYLQVRKLTMNGLEVPYEEVETILEANLSDPILPHSTVLFETEFEGQVPLQVRRAGRDNEEGIRYSMSQWYPKLANYDYQGWHANPYVGREFYGIWGDFDVKITIDKSYILGGTGYLQNPNEIGHGYEDEGAEVKTPESNTLTWHFHAPRVHDFMWAADPNYTHDRIEMDNGITVHHLYVKNSKTESNWEKLKEYTPKAIKYLSENFGTYPYRQFSVIQGGDGGMEYPMSTLITGHRTLGSLVGVMVHELAHSWFHGVLATNESLYPWMDEGFTVFASNLTMAHIFSEEPSGFPQRGAYVSYERLVKSGLEEPLATHADHFHTNAAYGAAAYSKGALFLSQLGYIIGEENRDKGMLRYWDTWQFRHPNANNITRIMEKTSGIELDWFKEYWVYTTKTIDYAVKAVEEQDDKTKITLERIGLMPMPIDLVITYKDGSQETVYMPLHMMRGSKPEEEGMPKRVKTQRWPWTHPTAEIILERPKADISSLEIDPSLRLADINRDNNLMDLETVEEQSNN</sequence>
<evidence type="ECO:0000313" key="4">
    <source>
        <dbReference type="Proteomes" id="UP001595818"/>
    </source>
</evidence>
<keyword evidence="4" id="KW-1185">Reference proteome</keyword>
<dbReference type="InterPro" id="IPR034015">
    <property type="entry name" value="M1_LTA4H"/>
</dbReference>
<dbReference type="EMBL" id="JBHSJJ010000026">
    <property type="protein sequence ID" value="MFC4874986.1"/>
    <property type="molecule type" value="Genomic_DNA"/>
</dbReference>
<protein>
    <submittedName>
        <fullName evidence="3">M1 family metallopeptidase</fullName>
        <ecNumber evidence="3">3.4.11.-</ecNumber>
    </submittedName>
</protein>
<dbReference type="InterPro" id="IPR014782">
    <property type="entry name" value="Peptidase_M1_dom"/>
</dbReference>
<feature type="domain" description="Peptidase M1 membrane alanine aminopeptidase" evidence="2">
    <location>
        <begin position="348"/>
        <end position="498"/>
    </location>
</feature>
<dbReference type="SUPFAM" id="SSF55486">
    <property type="entry name" value="Metalloproteases ('zincins'), catalytic domain"/>
    <property type="match status" value="1"/>
</dbReference>
<dbReference type="PANTHER" id="PTHR45726">
    <property type="entry name" value="LEUKOTRIENE A-4 HYDROLASE"/>
    <property type="match status" value="1"/>
</dbReference>